<keyword evidence="2" id="KW-1133">Transmembrane helix</keyword>
<dbReference type="PANTHER" id="PTHR10794:SF63">
    <property type="entry name" value="ALPHA_BETA HYDROLASE 1, ISOFORM A"/>
    <property type="match status" value="1"/>
</dbReference>
<evidence type="ECO:0000313" key="3">
    <source>
        <dbReference type="EMBL" id="KAJ6360716.1"/>
    </source>
</evidence>
<evidence type="ECO:0000313" key="4">
    <source>
        <dbReference type="Proteomes" id="UP001141253"/>
    </source>
</evidence>
<evidence type="ECO:0000256" key="1">
    <source>
        <dbReference type="ARBA" id="ARBA00010884"/>
    </source>
</evidence>
<name>A0ABQ9AWK3_9ROSI</name>
<comment type="caution">
    <text evidence="3">The sequence shown here is derived from an EMBL/GenBank/DDBJ whole genome shotgun (WGS) entry which is preliminary data.</text>
</comment>
<evidence type="ECO:0000256" key="2">
    <source>
        <dbReference type="SAM" id="Phobius"/>
    </source>
</evidence>
<keyword evidence="4" id="KW-1185">Reference proteome</keyword>
<reference evidence="3" key="2">
    <citation type="journal article" date="2023" name="Int. J. Mol. Sci.">
        <title>De Novo Assembly and Annotation of 11 Diverse Shrub Willow (Salix) Genomes Reveals Novel Gene Organization in Sex-Linked Regions.</title>
        <authorList>
            <person name="Hyden B."/>
            <person name="Feng K."/>
            <person name="Yates T.B."/>
            <person name="Jawdy S."/>
            <person name="Cereghino C."/>
            <person name="Smart L.B."/>
            <person name="Muchero W."/>
        </authorList>
    </citation>
    <scope>NUCLEOTIDE SEQUENCE</scope>
    <source>
        <tissue evidence="3">Shoot tip</tissue>
    </source>
</reference>
<protein>
    <submittedName>
        <fullName evidence="3">Uncharacterized protein</fullName>
    </submittedName>
</protein>
<dbReference type="PANTHER" id="PTHR10794">
    <property type="entry name" value="ABHYDROLASE DOMAIN-CONTAINING PROTEIN"/>
    <property type="match status" value="1"/>
</dbReference>
<dbReference type="InterPro" id="IPR050960">
    <property type="entry name" value="AB_hydrolase_4_sf"/>
</dbReference>
<sequence>MLQKARCIRDYDNYATCPVGKFETVDTYYRRCSSAAYVGNVSVPLLCISALDDPVCTREAIPWDECRANPNIVLATPQHGGHLAFFEGLAASTSWWIRAVDEFLDVLRSSPYIHVQKKQTSGQLSALDSSIDQYPCLHGAEDGIVTAASDDEKRDGIEDIKKLQMLGEEKTTEMLSNAEQEKHFTGANSDFVSETCQTSETAKNIQGVKSPDIDSPFRRFLNQMSQQNSIAMWLLAFIAIRTSWPLVGSITKFISRKRSRKIMPAA</sequence>
<dbReference type="InterPro" id="IPR029058">
    <property type="entry name" value="AB_hydrolase_fold"/>
</dbReference>
<organism evidence="3 4">
    <name type="scientific">Salix suchowensis</name>
    <dbReference type="NCBI Taxonomy" id="1278906"/>
    <lineage>
        <taxon>Eukaryota</taxon>
        <taxon>Viridiplantae</taxon>
        <taxon>Streptophyta</taxon>
        <taxon>Embryophyta</taxon>
        <taxon>Tracheophyta</taxon>
        <taxon>Spermatophyta</taxon>
        <taxon>Magnoliopsida</taxon>
        <taxon>eudicotyledons</taxon>
        <taxon>Gunneridae</taxon>
        <taxon>Pentapetalae</taxon>
        <taxon>rosids</taxon>
        <taxon>fabids</taxon>
        <taxon>Malpighiales</taxon>
        <taxon>Salicaceae</taxon>
        <taxon>Saliceae</taxon>
        <taxon>Salix</taxon>
    </lineage>
</organism>
<feature type="transmembrane region" description="Helical" evidence="2">
    <location>
        <begin position="230"/>
        <end position="254"/>
    </location>
</feature>
<dbReference type="EMBL" id="JAPFFI010000015">
    <property type="protein sequence ID" value="KAJ6360716.1"/>
    <property type="molecule type" value="Genomic_DNA"/>
</dbReference>
<proteinExistence type="inferred from homology"/>
<dbReference type="Proteomes" id="UP001141253">
    <property type="component" value="Chromosome 13"/>
</dbReference>
<reference evidence="3" key="1">
    <citation type="submission" date="2022-10" db="EMBL/GenBank/DDBJ databases">
        <authorList>
            <person name="Hyden B.L."/>
            <person name="Feng K."/>
            <person name="Yates T."/>
            <person name="Jawdy S."/>
            <person name="Smart L.B."/>
            <person name="Muchero W."/>
        </authorList>
    </citation>
    <scope>NUCLEOTIDE SEQUENCE</scope>
    <source>
        <tissue evidence="3">Shoot tip</tissue>
    </source>
</reference>
<keyword evidence="2" id="KW-0472">Membrane</keyword>
<keyword evidence="2" id="KW-0812">Transmembrane</keyword>
<dbReference type="SUPFAM" id="SSF53474">
    <property type="entry name" value="alpha/beta-Hydrolases"/>
    <property type="match status" value="1"/>
</dbReference>
<accession>A0ABQ9AWK3</accession>
<gene>
    <name evidence="3" type="ORF">OIU77_004684</name>
</gene>
<comment type="similarity">
    <text evidence="1">Belongs to the AB hydrolase superfamily. AB hydrolase 4 family.</text>
</comment>